<evidence type="ECO:0000256" key="1">
    <source>
        <dbReference type="SAM" id="MobiDB-lite"/>
    </source>
</evidence>
<dbReference type="PATRIC" id="fig|136160.3.peg.3491"/>
<proteinExistence type="predicted"/>
<accession>A0A0M0KNR3</accession>
<dbReference type="AlphaFoldDB" id="A0A0M0KNR3"/>
<gene>
    <name evidence="2" type="ORF">AMD02_15050</name>
</gene>
<comment type="caution">
    <text evidence="2">The sequence shown here is derived from an EMBL/GenBank/DDBJ whole genome shotgun (WGS) entry which is preliminary data.</text>
</comment>
<feature type="region of interest" description="Disordered" evidence="1">
    <location>
        <begin position="107"/>
        <end position="138"/>
    </location>
</feature>
<sequence>MSDYSSRINALNREIGVLNDAISVAQSRRQELAETRRQLVTGKSQLSTDEELIKKPETGEPGSIGTHASNHEDAERSMVLKGHKDLPVQVQEMIDAIDSERDRLQDRIDGHRRSISSKRNTIRHLRERQRIENARKGS</sequence>
<dbReference type="GeneID" id="87596556"/>
<protein>
    <submittedName>
        <fullName evidence="2">Uncharacterized protein</fullName>
    </submittedName>
</protein>
<organism evidence="2">
    <name type="scientific">Halalkalibacterium halodurans</name>
    <name type="common">Bacillus halodurans</name>
    <dbReference type="NCBI Taxonomy" id="86665"/>
    <lineage>
        <taxon>Bacteria</taxon>
        <taxon>Bacillati</taxon>
        <taxon>Bacillota</taxon>
        <taxon>Bacilli</taxon>
        <taxon>Bacillales</taxon>
        <taxon>Bacillaceae</taxon>
        <taxon>Halalkalibacterium (ex Joshi et al. 2022)</taxon>
    </lineage>
</organism>
<feature type="compositionally biased region" description="Basic and acidic residues" evidence="1">
    <location>
        <begin position="128"/>
        <end position="138"/>
    </location>
</feature>
<name>A0A0M0KNR3_ALKHA</name>
<feature type="compositionally biased region" description="Basic residues" evidence="1">
    <location>
        <begin position="113"/>
        <end position="127"/>
    </location>
</feature>
<reference evidence="2" key="1">
    <citation type="submission" date="2015-08" db="EMBL/GenBank/DDBJ databases">
        <title>Complete DNA Sequence of Pseudomonas syringae pv. actinidiae, the Causal Agent of Kiwifruit Canker Disease.</title>
        <authorList>
            <person name="Rikkerink E.H.A."/>
            <person name="Fineran P.C."/>
        </authorList>
    </citation>
    <scope>NUCLEOTIDE SEQUENCE</scope>
    <source>
        <strain evidence="2">DSM 13666</strain>
    </source>
</reference>
<dbReference type="InterPro" id="IPR031681">
    <property type="entry name" value="YwqH-like"/>
</dbReference>
<dbReference type="EMBL" id="LILD01000001">
    <property type="protein sequence ID" value="KOO40018.1"/>
    <property type="molecule type" value="Genomic_DNA"/>
</dbReference>
<evidence type="ECO:0000313" key="2">
    <source>
        <dbReference type="EMBL" id="KOO40018.1"/>
    </source>
</evidence>
<feature type="region of interest" description="Disordered" evidence="1">
    <location>
        <begin position="34"/>
        <end position="75"/>
    </location>
</feature>
<dbReference type="RefSeq" id="WP_053431864.1">
    <property type="nucleotide sequence ID" value="NZ_CP040441.1"/>
</dbReference>
<dbReference type="Pfam" id="PF16888">
    <property type="entry name" value="YwqH-like"/>
    <property type="match status" value="1"/>
</dbReference>